<evidence type="ECO:0000313" key="2">
    <source>
        <dbReference type="Proteomes" id="UP001160148"/>
    </source>
</evidence>
<comment type="caution">
    <text evidence="1">The sequence shown here is derived from an EMBL/GenBank/DDBJ whole genome shotgun (WGS) entry which is preliminary data.</text>
</comment>
<keyword evidence="2" id="KW-1185">Reference proteome</keyword>
<dbReference type="EMBL" id="CARXXK010000002">
    <property type="protein sequence ID" value="CAI6352527.1"/>
    <property type="molecule type" value="Genomic_DNA"/>
</dbReference>
<reference evidence="1 2" key="1">
    <citation type="submission" date="2023-01" db="EMBL/GenBank/DDBJ databases">
        <authorList>
            <person name="Whitehead M."/>
        </authorList>
    </citation>
    <scope>NUCLEOTIDE SEQUENCE [LARGE SCALE GENOMIC DNA]</scope>
</reference>
<sequence>MASWLFGVSKQSADQIVDTKDTPSASTAVNPEPVNTLPTMPQLLYDLQPAKPNIPDLKPTSMLDSIPFVLSSQIIMTTKNYSYNLDNTKRQLLSVKKLIESDAYNYDFSNDKRLVSDTSMYAN</sequence>
<dbReference type="AlphaFoldDB" id="A0AAV0W9T1"/>
<proteinExistence type="predicted"/>
<evidence type="ECO:0000313" key="1">
    <source>
        <dbReference type="EMBL" id="CAI6352527.1"/>
    </source>
</evidence>
<accession>A0AAV0W9T1</accession>
<organism evidence="1 2">
    <name type="scientific">Macrosiphum euphorbiae</name>
    <name type="common">potato aphid</name>
    <dbReference type="NCBI Taxonomy" id="13131"/>
    <lineage>
        <taxon>Eukaryota</taxon>
        <taxon>Metazoa</taxon>
        <taxon>Ecdysozoa</taxon>
        <taxon>Arthropoda</taxon>
        <taxon>Hexapoda</taxon>
        <taxon>Insecta</taxon>
        <taxon>Pterygota</taxon>
        <taxon>Neoptera</taxon>
        <taxon>Paraneoptera</taxon>
        <taxon>Hemiptera</taxon>
        <taxon>Sternorrhyncha</taxon>
        <taxon>Aphidomorpha</taxon>
        <taxon>Aphidoidea</taxon>
        <taxon>Aphididae</taxon>
        <taxon>Macrosiphini</taxon>
        <taxon>Macrosiphum</taxon>
    </lineage>
</organism>
<evidence type="ECO:0008006" key="3">
    <source>
        <dbReference type="Google" id="ProtNLM"/>
    </source>
</evidence>
<dbReference type="Proteomes" id="UP001160148">
    <property type="component" value="Unassembled WGS sequence"/>
</dbReference>
<name>A0AAV0W9T1_9HEMI</name>
<protein>
    <recommendedName>
        <fullName evidence="3">UMA domain-containing protein</fullName>
    </recommendedName>
</protein>
<gene>
    <name evidence="1" type="ORF">MEUPH1_LOCUS8757</name>
</gene>